<gene>
    <name evidence="9" type="ORF">ACFPQB_08580</name>
</gene>
<dbReference type="PANTHER" id="PTHR45790">
    <property type="entry name" value="SIROHEME SYNTHASE-RELATED"/>
    <property type="match status" value="1"/>
</dbReference>
<keyword evidence="9" id="KW-0456">Lyase</keyword>
<comment type="caution">
    <text evidence="9">The sequence shown here is derived from an EMBL/GenBank/DDBJ whole genome shotgun (WGS) entry which is preliminary data.</text>
</comment>
<feature type="domain" description="Tetrapyrrole biosynthesis uroporphyrinogen III synthase" evidence="8">
    <location>
        <begin position="291"/>
        <end position="520"/>
    </location>
</feature>
<dbReference type="InterPro" id="IPR050161">
    <property type="entry name" value="Siro_Cobalamin_biosynth"/>
</dbReference>
<dbReference type="GO" id="GO:0004852">
    <property type="term" value="F:uroporphyrinogen-III synthase activity"/>
    <property type="evidence" value="ECO:0007669"/>
    <property type="project" value="UniProtKB-EC"/>
</dbReference>
<evidence type="ECO:0000259" key="8">
    <source>
        <dbReference type="Pfam" id="PF02602"/>
    </source>
</evidence>
<evidence type="ECO:0000259" key="7">
    <source>
        <dbReference type="Pfam" id="PF00590"/>
    </source>
</evidence>
<keyword evidence="3" id="KW-0808">Transferase</keyword>
<dbReference type="RefSeq" id="WP_136431466.1">
    <property type="nucleotide sequence ID" value="NZ_JBHSNS010000003.1"/>
</dbReference>
<evidence type="ECO:0000313" key="10">
    <source>
        <dbReference type="Proteomes" id="UP001596072"/>
    </source>
</evidence>
<dbReference type="InterPro" id="IPR036108">
    <property type="entry name" value="4pyrrol_syn_uPrphyn_synt_sf"/>
</dbReference>
<feature type="region of interest" description="Disordered" evidence="6">
    <location>
        <begin position="1"/>
        <end position="20"/>
    </location>
</feature>
<evidence type="ECO:0000256" key="1">
    <source>
        <dbReference type="ARBA" id="ARBA00012162"/>
    </source>
</evidence>
<evidence type="ECO:0000256" key="2">
    <source>
        <dbReference type="ARBA" id="ARBA00022603"/>
    </source>
</evidence>
<dbReference type="Gene3D" id="3.40.50.10090">
    <property type="match status" value="2"/>
</dbReference>
<feature type="domain" description="Tetrapyrrole methylase" evidence="7">
    <location>
        <begin position="24"/>
        <end position="239"/>
    </location>
</feature>
<dbReference type="Gene3D" id="3.30.950.10">
    <property type="entry name" value="Methyltransferase, Cobalt-precorrin-4 Transmethylase, Domain 2"/>
    <property type="match status" value="1"/>
</dbReference>
<dbReference type="PANTHER" id="PTHR45790:SF3">
    <property type="entry name" value="S-ADENOSYL-L-METHIONINE-DEPENDENT UROPORPHYRINOGEN III METHYLTRANSFERASE, CHLOROPLASTIC"/>
    <property type="match status" value="1"/>
</dbReference>
<dbReference type="EC" id="2.1.1.107" evidence="1"/>
<dbReference type="InterPro" id="IPR035996">
    <property type="entry name" value="4pyrrol_Methylase_sf"/>
</dbReference>
<feature type="region of interest" description="Disordered" evidence="6">
    <location>
        <begin position="535"/>
        <end position="557"/>
    </location>
</feature>
<dbReference type="InterPro" id="IPR014777">
    <property type="entry name" value="4pyrrole_Mease_sub1"/>
</dbReference>
<reference evidence="10" key="1">
    <citation type="journal article" date="2019" name="Int. J. Syst. Evol. Microbiol.">
        <title>The Global Catalogue of Microorganisms (GCM) 10K type strain sequencing project: providing services to taxonomists for standard genome sequencing and annotation.</title>
        <authorList>
            <consortium name="The Broad Institute Genomics Platform"/>
            <consortium name="The Broad Institute Genome Sequencing Center for Infectious Disease"/>
            <person name="Wu L."/>
            <person name="Ma J."/>
        </authorList>
    </citation>
    <scope>NUCLEOTIDE SEQUENCE [LARGE SCALE GENOMIC DNA]</scope>
    <source>
        <strain evidence="10">YIM 94188</strain>
    </source>
</reference>
<keyword evidence="5" id="KW-0627">Porphyrin biosynthesis</keyword>
<dbReference type="SUPFAM" id="SSF69618">
    <property type="entry name" value="HemD-like"/>
    <property type="match status" value="1"/>
</dbReference>
<evidence type="ECO:0000256" key="5">
    <source>
        <dbReference type="ARBA" id="ARBA00023244"/>
    </source>
</evidence>
<dbReference type="InterPro" id="IPR000878">
    <property type="entry name" value="4pyrrol_Mease"/>
</dbReference>
<evidence type="ECO:0000256" key="6">
    <source>
        <dbReference type="SAM" id="MobiDB-lite"/>
    </source>
</evidence>
<keyword evidence="4" id="KW-0949">S-adenosyl-L-methionine</keyword>
<protein>
    <recommendedName>
        <fullName evidence="1">uroporphyrinogen-III C-methyltransferase</fullName>
        <ecNumber evidence="1">2.1.1.107</ecNumber>
    </recommendedName>
</protein>
<dbReference type="InterPro" id="IPR003043">
    <property type="entry name" value="Uropor_MeTrfase_CS"/>
</dbReference>
<dbReference type="Pfam" id="PF02602">
    <property type="entry name" value="HEM4"/>
    <property type="match status" value="1"/>
</dbReference>
<dbReference type="Pfam" id="PF00590">
    <property type="entry name" value="TP_methylase"/>
    <property type="match status" value="1"/>
</dbReference>
<dbReference type="SUPFAM" id="SSF53790">
    <property type="entry name" value="Tetrapyrrole methylase"/>
    <property type="match status" value="1"/>
</dbReference>
<dbReference type="Gene3D" id="3.40.1010.10">
    <property type="entry name" value="Cobalt-precorrin-4 Transmethylase, Domain 1"/>
    <property type="match status" value="1"/>
</dbReference>
<dbReference type="InterPro" id="IPR014776">
    <property type="entry name" value="4pyrrole_Mease_sub2"/>
</dbReference>
<accession>A0ABW0ZIR3</accession>
<dbReference type="EMBL" id="JBHSNS010000003">
    <property type="protein sequence ID" value="MFC5728973.1"/>
    <property type="molecule type" value="Genomic_DNA"/>
</dbReference>
<evidence type="ECO:0000313" key="9">
    <source>
        <dbReference type="EMBL" id="MFC5728973.1"/>
    </source>
</evidence>
<evidence type="ECO:0000256" key="3">
    <source>
        <dbReference type="ARBA" id="ARBA00022679"/>
    </source>
</evidence>
<dbReference type="InterPro" id="IPR003754">
    <property type="entry name" value="4pyrrol_synth_uPrphyn_synth"/>
</dbReference>
<sequence length="557" mass="59044">MTRATTASNQAAQTPAPQAQAGGVAFVGTGPGDPDLLTVRAVRLIEDADVVITESPEHATLVEVVRGRVAALAADGEQAPGPEIVDGGFGEDGQPLTHAARAKVVVKQAKRGRRVVRLLGGDPFLYASGPEEAQAVAKVGVPFEVVPGVSSVGAVPAYAGIPLTTKDHREVAVVTCGEKVDWSRYADTPTLVLLSAVGQIGEIAKQLIAVGRSPETPVAMTRVGTTTEQQTITSTLERIAADARAARISPPAITVIGAVVDLREKLSWFETKPLFGWRVLVPRTKEQSAVLSNRLREFGAVPEEVPTISVEPPRNPQQMDKAVRGLVEGRYEWIAFTSVNAVKAVREKFEEYGLDARAFSGLKIAAVGDKTAQAIADWGLRADLVPSGEQSAAGLLEDWPEYDEQLDPINRVFLPRADIATENLVAGLIDLGWECDDVTAYRTVRAAPPPAPTRDAIKTGKFDAVVFTSSSTVRNLVGIAGKPHPSTVIAVIGPATAKTAEEHGLRVDVMAPKPDVELLVEALAGFGAARRAAMVEAGEPVTKPSDRKPSARRRKAE</sequence>
<dbReference type="PROSITE" id="PS00839">
    <property type="entry name" value="SUMT_1"/>
    <property type="match status" value="1"/>
</dbReference>
<keyword evidence="10" id="KW-1185">Reference proteome</keyword>
<evidence type="ECO:0000256" key="4">
    <source>
        <dbReference type="ARBA" id="ARBA00022691"/>
    </source>
</evidence>
<dbReference type="CDD" id="cd06578">
    <property type="entry name" value="HemD"/>
    <property type="match status" value="1"/>
</dbReference>
<name>A0ABW0ZIR3_9ACTN</name>
<proteinExistence type="predicted"/>
<dbReference type="Proteomes" id="UP001596072">
    <property type="component" value="Unassembled WGS sequence"/>
</dbReference>
<organism evidence="9 10">
    <name type="scientific">Nocardioides vastitatis</name>
    <dbReference type="NCBI Taxonomy" id="2568655"/>
    <lineage>
        <taxon>Bacteria</taxon>
        <taxon>Bacillati</taxon>
        <taxon>Actinomycetota</taxon>
        <taxon>Actinomycetes</taxon>
        <taxon>Propionibacteriales</taxon>
        <taxon>Nocardioidaceae</taxon>
        <taxon>Nocardioides</taxon>
    </lineage>
</organism>
<keyword evidence="2" id="KW-0489">Methyltransferase</keyword>